<dbReference type="AlphaFoldDB" id="A0A1W1D4A1"/>
<gene>
    <name evidence="1" type="ORF">MNB_SM-3-940</name>
</gene>
<name>A0A1W1D4A1_9ZZZZ</name>
<sequence>MRLVNVLALTNGLLVNDPFVSNFTNIVFDTKSVKRGDLFIAFDKSLIPDAIKNGAYGIIFDKPTKISDDEIAWIKVDDVSQALKKLLRFRLVELEVVSYSCDEIVLQFALQMMIDPKLIIVHGDIQKIAKTIWNIEPKTNILFSPLLCDSDIFTDIKSLPKQTQPILHIIEKTLFETSFIYQDKIYERQMISPLFIPYLEQLITLLHTLNINFRLRKFTQLEHFKPLFINKSFQIQEFGTTDKVIIFENSVQYIPQEIEFLQHNANWANLLFVVPHYVKEEQKLLYKNLYSYKSKKGLIKILKQHPFHFALVLHSDSTILELSLPKPTQLTLEL</sequence>
<reference evidence="1" key="1">
    <citation type="submission" date="2016-10" db="EMBL/GenBank/DDBJ databases">
        <authorList>
            <person name="de Groot N.N."/>
        </authorList>
    </citation>
    <scope>NUCLEOTIDE SEQUENCE</scope>
</reference>
<proteinExistence type="predicted"/>
<protein>
    <submittedName>
        <fullName evidence="1">Uncharacterized protein</fullName>
    </submittedName>
</protein>
<dbReference type="EMBL" id="FPHP01000025">
    <property type="protein sequence ID" value="SFV75267.1"/>
    <property type="molecule type" value="Genomic_DNA"/>
</dbReference>
<dbReference type="Gene3D" id="3.40.1390.10">
    <property type="entry name" value="MurE/MurF, N-terminal domain"/>
    <property type="match status" value="1"/>
</dbReference>
<organism evidence="1">
    <name type="scientific">hydrothermal vent metagenome</name>
    <dbReference type="NCBI Taxonomy" id="652676"/>
    <lineage>
        <taxon>unclassified sequences</taxon>
        <taxon>metagenomes</taxon>
        <taxon>ecological metagenomes</taxon>
    </lineage>
</organism>
<dbReference type="SUPFAM" id="SSF63418">
    <property type="entry name" value="MurE/MurF N-terminal domain"/>
    <property type="match status" value="1"/>
</dbReference>
<evidence type="ECO:0000313" key="1">
    <source>
        <dbReference type="EMBL" id="SFV75267.1"/>
    </source>
</evidence>
<accession>A0A1W1D4A1</accession>
<dbReference type="InterPro" id="IPR035911">
    <property type="entry name" value="MurE/MurF_N"/>
</dbReference>